<dbReference type="EMBL" id="CP024915">
    <property type="protein sequence ID" value="AUZ88987.1"/>
    <property type="molecule type" value="Genomic_DNA"/>
</dbReference>
<feature type="chain" id="PRO_5014616944" evidence="2">
    <location>
        <begin position="31"/>
        <end position="312"/>
    </location>
</feature>
<dbReference type="RefSeq" id="WP_208740114.1">
    <property type="nucleotide sequence ID" value="NZ_CP024915.1"/>
</dbReference>
<evidence type="ECO:0000313" key="3">
    <source>
        <dbReference type="EMBL" id="AUZ88987.1"/>
    </source>
</evidence>
<feature type="transmembrane region" description="Helical" evidence="1">
    <location>
        <begin position="281"/>
        <end position="302"/>
    </location>
</feature>
<keyword evidence="1" id="KW-0812">Transmembrane</keyword>
<sequence length="312" mass="30431">MIVAKKWVAAGSTATLLAGGLFLGAPMASAAPGDAACLQASTQFNAALGAAGVDLTFVSQFETVTAAVVTAAANAEAAYAAAVASEAAVTAQAAVDKAEADYETATGLVATEEGEYKIAFDAAVAADQQGDGNPLNDEAVVAAQGELTLALAAQATVSNNGTAAAAALEAALNTQPVIDAENALLTASQQADALLQQLSGDAVLAQQLLDLFKAFLAACDAGAIGVDPVTPVVVPAAPVAPVAPVAAPAAPVTPGAVVKAPAGTNKGLNVQTAVATEDNSAAVALIAALLAVGVAVPVATAARMRRLERAQR</sequence>
<protein>
    <submittedName>
        <fullName evidence="3">Uncharacterized protein</fullName>
    </submittedName>
</protein>
<evidence type="ECO:0000313" key="4">
    <source>
        <dbReference type="Proteomes" id="UP000239187"/>
    </source>
</evidence>
<keyword evidence="2" id="KW-0732">Signal</keyword>
<dbReference type="Proteomes" id="UP000239187">
    <property type="component" value="Chromosome"/>
</dbReference>
<organism evidence="3 4">
    <name type="scientific">Arthrobacter agilis</name>
    <dbReference type="NCBI Taxonomy" id="37921"/>
    <lineage>
        <taxon>Bacteria</taxon>
        <taxon>Bacillati</taxon>
        <taxon>Actinomycetota</taxon>
        <taxon>Actinomycetes</taxon>
        <taxon>Micrococcales</taxon>
        <taxon>Micrococcaceae</taxon>
        <taxon>Arthrobacter</taxon>
    </lineage>
</organism>
<gene>
    <name evidence="3" type="ORF">CVO76_16045</name>
</gene>
<proteinExistence type="predicted"/>
<name>A0A2L0UIB9_9MICC</name>
<evidence type="ECO:0000256" key="1">
    <source>
        <dbReference type="SAM" id="Phobius"/>
    </source>
</evidence>
<keyword evidence="1" id="KW-0472">Membrane</keyword>
<accession>A0A2L0UIB9</accession>
<keyword evidence="1" id="KW-1133">Transmembrane helix</keyword>
<feature type="signal peptide" evidence="2">
    <location>
        <begin position="1"/>
        <end position="30"/>
    </location>
</feature>
<dbReference type="AlphaFoldDB" id="A0A2L0UIB9"/>
<reference evidence="3 4" key="1">
    <citation type="submission" date="2017-11" db="EMBL/GenBank/DDBJ databases">
        <title>Draft genome of Arthrobacter agilis strain UMCV2, a plant growth-promoting rhizobacterium and biocontrol capacity of phytopathogenic fungi.</title>
        <authorList>
            <person name="Martinez-Camara R."/>
            <person name="Santoyo G."/>
            <person name="Moreno-Hagelsieb G."/>
            <person name="Valencia-Cantero E."/>
        </authorList>
    </citation>
    <scope>NUCLEOTIDE SEQUENCE [LARGE SCALE GENOMIC DNA]</scope>
    <source>
        <strain evidence="3 4">UMCV2</strain>
    </source>
</reference>
<evidence type="ECO:0000256" key="2">
    <source>
        <dbReference type="SAM" id="SignalP"/>
    </source>
</evidence>